<proteinExistence type="predicted"/>
<feature type="region of interest" description="Disordered" evidence="6">
    <location>
        <begin position="1"/>
        <end position="55"/>
    </location>
</feature>
<dbReference type="Pfam" id="PF00172">
    <property type="entry name" value="Zn_clus"/>
    <property type="match status" value="1"/>
</dbReference>
<dbReference type="SMART" id="SM00906">
    <property type="entry name" value="Fungal_trans"/>
    <property type="match status" value="1"/>
</dbReference>
<feature type="compositionally biased region" description="Polar residues" evidence="6">
    <location>
        <begin position="426"/>
        <end position="446"/>
    </location>
</feature>
<evidence type="ECO:0000259" key="7">
    <source>
        <dbReference type="PROSITE" id="PS50048"/>
    </source>
</evidence>
<evidence type="ECO:0000256" key="1">
    <source>
        <dbReference type="ARBA" id="ARBA00004123"/>
    </source>
</evidence>
<feature type="region of interest" description="Disordered" evidence="6">
    <location>
        <begin position="423"/>
        <end position="447"/>
    </location>
</feature>
<keyword evidence="9" id="KW-1185">Reference proteome</keyword>
<reference evidence="8" key="1">
    <citation type="submission" date="2022-07" db="EMBL/GenBank/DDBJ databases">
        <title>Phylogenomic reconstructions and comparative analyses of Kickxellomycotina fungi.</title>
        <authorList>
            <person name="Reynolds N.K."/>
            <person name="Stajich J.E."/>
            <person name="Barry K."/>
            <person name="Grigoriev I.V."/>
            <person name="Crous P."/>
            <person name="Smith M.E."/>
        </authorList>
    </citation>
    <scope>NUCLEOTIDE SEQUENCE</scope>
    <source>
        <strain evidence="8">BCRC 34297</strain>
    </source>
</reference>
<evidence type="ECO:0000313" key="9">
    <source>
        <dbReference type="Proteomes" id="UP001140011"/>
    </source>
</evidence>
<organism evidence="8 9">
    <name type="scientific">Coemansia pectinata</name>
    <dbReference type="NCBI Taxonomy" id="1052879"/>
    <lineage>
        <taxon>Eukaryota</taxon>
        <taxon>Fungi</taxon>
        <taxon>Fungi incertae sedis</taxon>
        <taxon>Zoopagomycota</taxon>
        <taxon>Kickxellomycotina</taxon>
        <taxon>Kickxellomycetes</taxon>
        <taxon>Kickxellales</taxon>
        <taxon>Kickxellaceae</taxon>
        <taxon>Coemansia</taxon>
    </lineage>
</organism>
<feature type="domain" description="Zn(2)-C6 fungal-type" evidence="7">
    <location>
        <begin position="64"/>
        <end position="94"/>
    </location>
</feature>
<dbReference type="InterPro" id="IPR036864">
    <property type="entry name" value="Zn2-C6_fun-type_DNA-bd_sf"/>
</dbReference>
<dbReference type="PANTHER" id="PTHR47338">
    <property type="entry name" value="ZN(II)2CYS6 TRANSCRIPTION FACTOR (EUROFUNG)-RELATED"/>
    <property type="match status" value="1"/>
</dbReference>
<dbReference type="GO" id="GO:0000981">
    <property type="term" value="F:DNA-binding transcription factor activity, RNA polymerase II-specific"/>
    <property type="evidence" value="ECO:0007669"/>
    <property type="project" value="InterPro"/>
</dbReference>
<feature type="region of interest" description="Disordered" evidence="6">
    <location>
        <begin position="246"/>
        <end position="272"/>
    </location>
</feature>
<feature type="compositionally biased region" description="Low complexity" evidence="6">
    <location>
        <begin position="15"/>
        <end position="52"/>
    </location>
</feature>
<sequence>MHFSSGAQPPPPPAHAASGSSSSSSGQQQQQHLPSAAATAAAAAASSSSSAADQQQKKKRLTQACQHCRKKKVRCDGIRPSCNNCTKSKTPCTYLPSVRKRGRNGTRVPMHPSFASSSNPYARPHHTQPSATSVGSASHPAMTMHQAQMLPPSQQHQSMFHIGHHGMPPPPPPLSQMAPPQQPHINPMGVRFMEGGPVSLHLKRDPGFGVDPMEESMYDPAKQAYEASSHFMLPVNNFHYSSYAPPNPMNQQPLMRAGPSSSSSGSRKPMGIPGTSCFPVRTPSGSSMGYNGDVFPSTSGISSMAGQPSSMIPASFDPTVLAQDLSSAYVSVIAGMPATDSNGRFQQDAANAPVAKSATARGKSASNTLGSLVMDSTTSTKMRELRKQISAIISSVWDNTECGKSAGLAGVSMVVDDELLDDEQRGTPSSLGTQQLQSKPITSPSGDRSMDDHLLNIFFDCVHHQLPIIQRAEFQTAYGHGAVPSLLVCAMCAAASVFLNRIEDERKAIYDRYSQKVRELFHDACFEPNLEVVQTALIMTLCEYRHGSLQRAWVYLSMGFRLAIAMGYHHHDAKLRAGPMQSTADISRRESCRRAFWGAFLLDRYTAIGGGKPLGINDGDISVLLPLRDEDWQNSAVAPPLSVLEFFKPTRLVLASKSGNPDTSYASDGSAGEENSGGSPRAGGSSVSSGDSLAQSGNSTPVSGSGNGWESRAGETTALGCFVKLMAVVGQVAQHINSTKISGGTDHRMDRPSRDYAALDSALLRWKEELPSSLLYSQAMAMETEPESAVFVACMHAIYHGAVIMLNRENMGLLRDLPGQLDVSTNLAIRSLERCRVAAMKVVEIAHHLCALPSAMTNALLPWALFQAGTLLIHFMTAGSSPHAQEEARSAILSLDSVLRDELSRYWNVSSKYHIILSGFVKAWERTRQSTPSLTPRQPTPAMQLSAFGESAADTYQALNAQMCLPMQMQMHMQLPPAPAPLPSSSQMPIQMQHSMEPFSTLLKPYTAPAPVSLPTPDTHGGMMQQQQQQQQQMSMSSENMAGGGRGPGNIPSFLFTTDTAQNSAEMLNVFLSQLSQEQARQFSEGLQTYSIQNGAPPAHRPAQPQMSTLFSVRNTSAGPSEHSIASSGNGFGAISNDALMANAAMQMHSFGPGFDASSIPASVNASRLQARRGSLPISSNGDLFIAPGSRPVFSTATAPPAYVQQQMINVDHMLGSELDPLLFSPMTPFLQELQLFNSMPAQQQPVQQPAQQQGLISASGPSAPPASSVVHEANGHLRK</sequence>
<dbReference type="OrthoDB" id="2123952at2759"/>
<feature type="compositionally biased region" description="Polar residues" evidence="6">
    <location>
        <begin position="127"/>
        <end position="136"/>
    </location>
</feature>
<dbReference type="CDD" id="cd00067">
    <property type="entry name" value="GAL4"/>
    <property type="match status" value="1"/>
</dbReference>
<dbReference type="SMART" id="SM00066">
    <property type="entry name" value="GAL4"/>
    <property type="match status" value="1"/>
</dbReference>
<feature type="region of interest" description="Disordered" evidence="6">
    <location>
        <begin position="1241"/>
        <end position="1280"/>
    </location>
</feature>
<dbReference type="InterPro" id="IPR007219">
    <property type="entry name" value="XnlR_reg_dom"/>
</dbReference>
<evidence type="ECO:0000256" key="4">
    <source>
        <dbReference type="ARBA" id="ARBA00023163"/>
    </source>
</evidence>
<keyword evidence="3" id="KW-0805">Transcription regulation</keyword>
<evidence type="ECO:0000313" key="8">
    <source>
        <dbReference type="EMBL" id="KAJ2753760.1"/>
    </source>
</evidence>
<feature type="compositionally biased region" description="Polar residues" evidence="6">
    <location>
        <begin position="658"/>
        <end position="667"/>
    </location>
</feature>
<evidence type="ECO:0000256" key="5">
    <source>
        <dbReference type="ARBA" id="ARBA00023242"/>
    </source>
</evidence>
<dbReference type="PANTHER" id="PTHR47338:SF5">
    <property type="entry name" value="ZN(II)2CYS6 TRANSCRIPTION FACTOR (EUROFUNG)"/>
    <property type="match status" value="1"/>
</dbReference>
<feature type="compositionally biased region" description="Polar residues" evidence="6">
    <location>
        <begin position="685"/>
        <end position="704"/>
    </location>
</feature>
<keyword evidence="5" id="KW-0539">Nucleus</keyword>
<dbReference type="EMBL" id="JANBUH010000164">
    <property type="protein sequence ID" value="KAJ2753760.1"/>
    <property type="molecule type" value="Genomic_DNA"/>
</dbReference>
<dbReference type="GO" id="GO:0003677">
    <property type="term" value="F:DNA binding"/>
    <property type="evidence" value="ECO:0007669"/>
    <property type="project" value="InterPro"/>
</dbReference>
<dbReference type="InterPro" id="IPR001138">
    <property type="entry name" value="Zn2Cys6_DnaBD"/>
</dbReference>
<dbReference type="GO" id="GO:0006351">
    <property type="term" value="P:DNA-templated transcription"/>
    <property type="evidence" value="ECO:0007669"/>
    <property type="project" value="InterPro"/>
</dbReference>
<comment type="subcellular location">
    <subcellularLocation>
        <location evidence="1">Nucleus</location>
    </subcellularLocation>
</comment>
<evidence type="ECO:0000256" key="3">
    <source>
        <dbReference type="ARBA" id="ARBA00023015"/>
    </source>
</evidence>
<protein>
    <recommendedName>
        <fullName evidence="7">Zn(2)-C6 fungal-type domain-containing protein</fullName>
    </recommendedName>
</protein>
<dbReference type="PROSITE" id="PS50048">
    <property type="entry name" value="ZN2_CY6_FUNGAL_2"/>
    <property type="match status" value="1"/>
</dbReference>
<dbReference type="GO" id="GO:0005634">
    <property type="term" value="C:nucleus"/>
    <property type="evidence" value="ECO:0007669"/>
    <property type="project" value="UniProtKB-SubCell"/>
</dbReference>
<feature type="compositionally biased region" description="Low complexity" evidence="6">
    <location>
        <begin position="1241"/>
        <end position="1269"/>
    </location>
</feature>
<name>A0A9W8LAU2_9FUNG</name>
<dbReference type="CDD" id="cd12148">
    <property type="entry name" value="fungal_TF_MHR"/>
    <property type="match status" value="1"/>
</dbReference>
<evidence type="ECO:0000256" key="2">
    <source>
        <dbReference type="ARBA" id="ARBA00022723"/>
    </source>
</evidence>
<dbReference type="PROSITE" id="PS00463">
    <property type="entry name" value="ZN2_CY6_FUNGAL_1"/>
    <property type="match status" value="1"/>
</dbReference>
<accession>A0A9W8LAU2</accession>
<comment type="caution">
    <text evidence="8">The sequence shown here is derived from an EMBL/GenBank/DDBJ whole genome shotgun (WGS) entry which is preliminary data.</text>
</comment>
<dbReference type="SUPFAM" id="SSF57701">
    <property type="entry name" value="Zn2/Cys6 DNA-binding domain"/>
    <property type="match status" value="1"/>
</dbReference>
<dbReference type="GO" id="GO:0008270">
    <property type="term" value="F:zinc ion binding"/>
    <property type="evidence" value="ECO:0007669"/>
    <property type="project" value="InterPro"/>
</dbReference>
<dbReference type="Proteomes" id="UP001140011">
    <property type="component" value="Unassembled WGS sequence"/>
</dbReference>
<gene>
    <name evidence="8" type="ORF">GGI19_002903</name>
</gene>
<dbReference type="AlphaFoldDB" id="A0A9W8LAU2"/>
<keyword evidence="4" id="KW-0804">Transcription</keyword>
<feature type="region of interest" description="Disordered" evidence="6">
    <location>
        <begin position="115"/>
        <end position="137"/>
    </location>
</feature>
<keyword evidence="2" id="KW-0479">Metal-binding</keyword>
<dbReference type="Pfam" id="PF04082">
    <property type="entry name" value="Fungal_trans"/>
    <property type="match status" value="1"/>
</dbReference>
<evidence type="ECO:0000256" key="6">
    <source>
        <dbReference type="SAM" id="MobiDB-lite"/>
    </source>
</evidence>
<dbReference type="Gene3D" id="4.10.240.10">
    <property type="entry name" value="Zn(2)-C6 fungal-type DNA-binding domain"/>
    <property type="match status" value="1"/>
</dbReference>
<dbReference type="InterPro" id="IPR050815">
    <property type="entry name" value="TF_fung"/>
</dbReference>
<feature type="region of interest" description="Disordered" evidence="6">
    <location>
        <begin position="658"/>
        <end position="711"/>
    </location>
</feature>